<sequence>MLSSFIKRSSLQTVKATGPQCAESAKQRKIVFCDWGFHGRASRDGWCFTYVDEVDFDPEEDLRFYTRTNLDQCGEILAKFVKSQLRKNSNLKESKGWKFVCLIEDGQSHTLPIQRRDRTPRTMLLFERVTPCPCAGRQHPYHESKESKYTMHQNEEISSSPPDVYEIHTPPPQYRSRVSTLATLQEDQQS</sequence>
<name>A0A0D1ZQA2_EXOME</name>
<feature type="compositionally biased region" description="Basic and acidic residues" evidence="1">
    <location>
        <begin position="140"/>
        <end position="155"/>
    </location>
</feature>
<dbReference type="AlphaFoldDB" id="A0A0D1ZQA2"/>
<gene>
    <name evidence="2" type="ORF">PV10_08573</name>
</gene>
<feature type="region of interest" description="Disordered" evidence="1">
    <location>
        <begin position="137"/>
        <end position="175"/>
    </location>
</feature>
<dbReference type="GeneID" id="27326418"/>
<dbReference type="RefSeq" id="XP_016220522.1">
    <property type="nucleotide sequence ID" value="XM_016373611.1"/>
</dbReference>
<proteinExistence type="predicted"/>
<dbReference type="VEuPathDB" id="FungiDB:PV10_08573"/>
<dbReference type="OMA" id="KIVFCDW"/>
<dbReference type="HOGENOM" id="CLU_1427805_0_0_1"/>
<dbReference type="Proteomes" id="UP000054302">
    <property type="component" value="Unassembled WGS sequence"/>
</dbReference>
<dbReference type="EMBL" id="KN847525">
    <property type="protein sequence ID" value="KIV88948.1"/>
    <property type="molecule type" value="Genomic_DNA"/>
</dbReference>
<protein>
    <submittedName>
        <fullName evidence="2">Uncharacterized protein</fullName>
    </submittedName>
</protein>
<evidence type="ECO:0000313" key="3">
    <source>
        <dbReference type="Proteomes" id="UP000054302"/>
    </source>
</evidence>
<evidence type="ECO:0000256" key="1">
    <source>
        <dbReference type="SAM" id="MobiDB-lite"/>
    </source>
</evidence>
<evidence type="ECO:0000313" key="2">
    <source>
        <dbReference type="EMBL" id="KIV88948.1"/>
    </source>
</evidence>
<accession>A0A0D1ZQA2</accession>
<dbReference type="OrthoDB" id="4105034at2759"/>
<organism evidence="2 3">
    <name type="scientific">Exophiala mesophila</name>
    <name type="common">Black yeast-like fungus</name>
    <dbReference type="NCBI Taxonomy" id="212818"/>
    <lineage>
        <taxon>Eukaryota</taxon>
        <taxon>Fungi</taxon>
        <taxon>Dikarya</taxon>
        <taxon>Ascomycota</taxon>
        <taxon>Pezizomycotina</taxon>
        <taxon>Eurotiomycetes</taxon>
        <taxon>Chaetothyriomycetidae</taxon>
        <taxon>Chaetothyriales</taxon>
        <taxon>Herpotrichiellaceae</taxon>
        <taxon>Exophiala</taxon>
    </lineage>
</organism>
<keyword evidence="3" id="KW-1185">Reference proteome</keyword>
<reference evidence="2 3" key="1">
    <citation type="submission" date="2015-01" db="EMBL/GenBank/DDBJ databases">
        <title>The Genome Sequence of Exophiala mesophila CBS40295.</title>
        <authorList>
            <consortium name="The Broad Institute Genomics Platform"/>
            <person name="Cuomo C."/>
            <person name="de Hoog S."/>
            <person name="Gorbushina A."/>
            <person name="Stielow B."/>
            <person name="Teixiera M."/>
            <person name="Abouelleil A."/>
            <person name="Chapman S.B."/>
            <person name="Priest M."/>
            <person name="Young S.K."/>
            <person name="Wortman J."/>
            <person name="Nusbaum C."/>
            <person name="Birren B."/>
        </authorList>
    </citation>
    <scope>NUCLEOTIDE SEQUENCE [LARGE SCALE GENOMIC DNA]</scope>
    <source>
        <strain evidence="2 3">CBS 40295</strain>
    </source>
</reference>